<reference evidence="4 5" key="1">
    <citation type="submission" date="2013-08" db="EMBL/GenBank/DDBJ databases">
        <authorList>
            <person name="Durkin A.S."/>
            <person name="Haft D.R."/>
            <person name="McCorrison J."/>
            <person name="Torralba M."/>
            <person name="Gillis M."/>
            <person name="Haft D.H."/>
            <person name="Methe B."/>
            <person name="Sutton G."/>
            <person name="Nelson K.E."/>
        </authorList>
    </citation>
    <scope>NUCLEOTIDE SEQUENCE [LARGE SCALE GENOMIC DNA]</scope>
    <source>
        <strain evidence="3 5">ATCC 35536</strain>
        <strain evidence="2 4">VPI DR56BR1116</strain>
    </source>
</reference>
<dbReference type="AlphaFoldDB" id="U2MLT8"/>
<evidence type="ECO:0000313" key="2">
    <source>
        <dbReference type="EMBL" id="ERF61588.1"/>
    </source>
</evidence>
<dbReference type="EMBL" id="AUZJ01000009">
    <property type="protein sequence ID" value="ERF61588.1"/>
    <property type="molecule type" value="Genomic_DNA"/>
</dbReference>
<dbReference type="RefSeq" id="WP_021329465.1">
    <property type="nucleotide sequence ID" value="NZ_AUZJ01000009.1"/>
</dbReference>
<organism evidence="2 4">
    <name type="scientific">Treponema socranskii subsp. socranskii VPI DR56BR1116 = ATCC 35536</name>
    <dbReference type="NCBI Taxonomy" id="1125725"/>
    <lineage>
        <taxon>Bacteria</taxon>
        <taxon>Pseudomonadati</taxon>
        <taxon>Spirochaetota</taxon>
        <taxon>Spirochaetia</taxon>
        <taxon>Spirochaetales</taxon>
        <taxon>Treponemataceae</taxon>
        <taxon>Treponema</taxon>
    </lineage>
</organism>
<dbReference type="InterPro" id="IPR005361">
    <property type="entry name" value="UPF0158"/>
</dbReference>
<dbReference type="Proteomes" id="UP000016412">
    <property type="component" value="Unassembled WGS sequence"/>
</dbReference>
<dbReference type="Proteomes" id="UP000016646">
    <property type="component" value="Unassembled WGS sequence"/>
</dbReference>
<dbReference type="SUPFAM" id="SSF55729">
    <property type="entry name" value="Acyl-CoA N-acyltransferases (Nat)"/>
    <property type="match status" value="1"/>
</dbReference>
<dbReference type="Pfam" id="PF03682">
    <property type="entry name" value="UPF0158"/>
    <property type="match status" value="1"/>
</dbReference>
<dbReference type="eggNOG" id="COG0456">
    <property type="taxonomic scope" value="Bacteria"/>
</dbReference>
<protein>
    <submittedName>
        <fullName evidence="2">Acetyltransferase (GNAT) domain protein</fullName>
    </submittedName>
</protein>
<evidence type="ECO:0000313" key="4">
    <source>
        <dbReference type="Proteomes" id="UP000016412"/>
    </source>
</evidence>
<proteinExistence type="predicted"/>
<dbReference type="PROSITE" id="PS51186">
    <property type="entry name" value="GNAT"/>
    <property type="match status" value="1"/>
</dbReference>
<dbReference type="GO" id="GO:0016747">
    <property type="term" value="F:acyltransferase activity, transferring groups other than amino-acyl groups"/>
    <property type="evidence" value="ECO:0007669"/>
    <property type="project" value="InterPro"/>
</dbReference>
<dbReference type="PATRIC" id="fig|1125725.3.peg.333"/>
<dbReference type="Pfam" id="PF00583">
    <property type="entry name" value="Acetyltransf_1"/>
    <property type="match status" value="1"/>
</dbReference>
<comment type="caution">
    <text evidence="2">The sequence shown here is derived from an EMBL/GenBank/DDBJ whole genome shotgun (WGS) entry which is preliminary data.</text>
</comment>
<dbReference type="Gene3D" id="3.40.630.30">
    <property type="match status" value="1"/>
</dbReference>
<sequence length="301" mass="33907">MTFDLTGTLADAIADAIENQERRFVVDAETGTLVDAASVRLDEVRYYALPEWDSAAGFKLREAFAASVYAPLVRAELQDVLHSGRGVFRNFKIVLKRFPEAEKKWYRFKNKKLHEYIGGWYNGLREIWGLEKLDHIVEENDDLIRDDFTFQEYDSARDRDCIFHSASVRDFYGILSNDIDSDEIANAVSELWRQLFAFGESVHQSGFVCRALNGDFAGCITAASVSSRIETTAVLTSFFVSEPYRGLGIGSELFSLCLADLQKRGKRYVVTANTIIPDSLVALFERNGFQKIGSGFAAKIQ</sequence>
<dbReference type="STRING" id="1125725.HMPREF1325_2268"/>
<accession>U2MLT8</accession>
<dbReference type="EMBL" id="AVQI01000050">
    <property type="protein sequence ID" value="ERK02620.1"/>
    <property type="molecule type" value="Genomic_DNA"/>
</dbReference>
<keyword evidence="5" id="KW-1185">Reference proteome</keyword>
<evidence type="ECO:0000313" key="3">
    <source>
        <dbReference type="EMBL" id="ERK02620.1"/>
    </source>
</evidence>
<dbReference type="InterPro" id="IPR016181">
    <property type="entry name" value="Acyl_CoA_acyltransferase"/>
</dbReference>
<dbReference type="OrthoDB" id="367880at2"/>
<name>U2MLT8_TRESO</name>
<keyword evidence="2" id="KW-0808">Transferase</keyword>
<dbReference type="InterPro" id="IPR000182">
    <property type="entry name" value="GNAT_dom"/>
</dbReference>
<dbReference type="CDD" id="cd04301">
    <property type="entry name" value="NAT_SF"/>
    <property type="match status" value="1"/>
</dbReference>
<evidence type="ECO:0000313" key="5">
    <source>
        <dbReference type="Proteomes" id="UP000016646"/>
    </source>
</evidence>
<feature type="domain" description="N-acetyltransferase" evidence="1">
    <location>
        <begin position="161"/>
        <end position="301"/>
    </location>
</feature>
<gene>
    <name evidence="3" type="ORF">HMPREF0860_0020</name>
    <name evidence="2" type="ORF">HMPREF1325_2268</name>
</gene>
<evidence type="ECO:0000259" key="1">
    <source>
        <dbReference type="PROSITE" id="PS51186"/>
    </source>
</evidence>